<proteinExistence type="predicted"/>
<dbReference type="InterPro" id="IPR040609">
    <property type="entry name" value="Rnl2_C"/>
</dbReference>
<dbReference type="SUPFAM" id="SSF56091">
    <property type="entry name" value="DNA ligase/mRNA capping enzyme, catalytic domain"/>
    <property type="match status" value="1"/>
</dbReference>
<evidence type="ECO:0000259" key="1">
    <source>
        <dbReference type="Pfam" id="PF09414"/>
    </source>
</evidence>
<dbReference type="Pfam" id="PF18043">
    <property type="entry name" value="T4_Rnl2_C"/>
    <property type="match status" value="1"/>
</dbReference>
<dbReference type="InterPro" id="IPR041948">
    <property type="entry name" value="Rnl1/2_C_sf"/>
</dbReference>
<keyword evidence="4" id="KW-1185">Reference proteome</keyword>
<dbReference type="InterPro" id="IPR021122">
    <property type="entry name" value="RNA_ligase_dom_REL/Rnl2"/>
</dbReference>
<keyword evidence="3" id="KW-0436">Ligase</keyword>
<feature type="domain" description="RNA ligase" evidence="1">
    <location>
        <begin position="29"/>
        <end position="251"/>
    </location>
</feature>
<dbReference type="GO" id="GO:0016874">
    <property type="term" value="F:ligase activity"/>
    <property type="evidence" value="ECO:0007669"/>
    <property type="project" value="UniProtKB-KW"/>
</dbReference>
<dbReference type="Gene3D" id="1.10.10.1810">
    <property type="entry name" value="RNA ligase"/>
    <property type="match status" value="1"/>
</dbReference>
<dbReference type="EMBL" id="MH746814">
    <property type="protein sequence ID" value="AYD82325.1"/>
    <property type="molecule type" value="Genomic_DNA"/>
</dbReference>
<organism evidence="3 4">
    <name type="scientific">Acinetobacter phage vB_AbaM_B09_Aci05</name>
    <dbReference type="NCBI Taxonomy" id="2315458"/>
    <lineage>
        <taxon>Viruses</taxon>
        <taxon>Duplodnaviria</taxon>
        <taxon>Heunggongvirae</taxon>
        <taxon>Uroviricota</taxon>
        <taxon>Caudoviricetes</taxon>
        <taxon>Saclayvirus</taxon>
        <taxon>Saclayvirus Aci05</taxon>
    </lineage>
</organism>
<reference evidence="3 4" key="1">
    <citation type="submission" date="2018-08" db="EMBL/GenBank/DDBJ databases">
        <title>Complete genome sequence of five Acinetobacter baumannii phages from Abidjan, Cote d'Ivoire.</title>
        <authorList>
            <person name="Essoh C."/>
            <person name="Vernadet J.-P."/>
            <person name="Vergnaud G."/>
            <person name="Resch G."/>
            <person name="Pourcel C."/>
        </authorList>
    </citation>
    <scope>NUCLEOTIDE SEQUENCE [LARGE SCALE GENOMIC DNA]</scope>
</reference>
<feature type="domain" description="RNA ligase 2 C-terminal" evidence="2">
    <location>
        <begin position="280"/>
        <end position="337"/>
    </location>
</feature>
<dbReference type="Pfam" id="PF09414">
    <property type="entry name" value="RNA_ligase"/>
    <property type="match status" value="1"/>
</dbReference>
<protein>
    <submittedName>
        <fullName evidence="3">RNA ligase</fullName>
    </submittedName>
</protein>
<dbReference type="Gene3D" id="3.30.1490.70">
    <property type="match status" value="1"/>
</dbReference>
<name>A0A386KAS4_9CAUD</name>
<evidence type="ECO:0000259" key="2">
    <source>
        <dbReference type="Pfam" id="PF18043"/>
    </source>
</evidence>
<evidence type="ECO:0000313" key="3">
    <source>
        <dbReference type="EMBL" id="AYD82325.1"/>
    </source>
</evidence>
<evidence type="ECO:0000313" key="4">
    <source>
        <dbReference type="Proteomes" id="UP000269940"/>
    </source>
</evidence>
<dbReference type="Proteomes" id="UP000269940">
    <property type="component" value="Segment"/>
</dbReference>
<sequence>MKFIKYPSIKRLTERAINNVKEMPFELPQFMVTEKLHGANMGIYSNGEEFKIASREGFVREGIKFYNGRAVADRYKDGIMEHAKHSVKSAREIGITGDVVSIYFGELFGGSIHKGTPYSQEQDFVLFDFFMTFENSEENLKALKLFGVKDFIVYEEQGVIACRSYDKPSSLKYISEFIGCRHIEILFIGSFEDALKIENNFKSKYVCPEKVKESGVSAHGQDAVDYLCITEGVIIEPVNPMNHFGDMLKYKSKNSKFEEKYNTGYKEKISAVEKALNNLTDEERDTLTDMDQYITNPRYDAVMSKIGEVTIKDFSKVLKAFVEDVLADIKEDYQEYRECFPDLSKDAMMLFTNEVKAFIRPKLLENS</sequence>
<gene>
    <name evidence="3" type="ORF">Aci05_122</name>
</gene>
<dbReference type="Gene3D" id="3.30.470.30">
    <property type="entry name" value="DNA ligase/mRNA capping enzyme"/>
    <property type="match status" value="1"/>
</dbReference>
<accession>A0A386KAS4</accession>